<dbReference type="InterPro" id="IPR010183">
    <property type="entry name" value="Phage_lambda_Bet"/>
</dbReference>
<gene>
    <name evidence="1" type="ORF">CHPC1151_0033</name>
</gene>
<keyword evidence="2" id="KW-1185">Reference proteome</keyword>
<reference evidence="1 2" key="1">
    <citation type="journal article" date="2016" name="Appl. Environ. Microbiol.">
        <title>Novel variants of Streptococcus thermophilus bacteriophages indicate genetic recombination across phages from different bacterial species.</title>
        <authorList>
            <person name="Szymczak P."/>
            <person name="Janzen T."/>
            <person name="Neves A.R."/>
            <person name="Kot W."/>
            <person name="Hansen L.H."/>
            <person name="Lametsch R."/>
            <person name="Neve H."/>
            <person name="Franz C.M."/>
            <person name="Vogensen F.K."/>
        </authorList>
    </citation>
    <scope>NUCLEOTIDE SEQUENCE [LARGE SCALE GENOMIC DNA]</scope>
    <source>
        <strain evidence="1 2">CHPC1151</strain>
    </source>
</reference>
<name>A0A1L2JXU7_9CAUD</name>
<keyword evidence="1" id="KW-0030">Aminoacyl-tRNA synthetase</keyword>
<sequence>MKNELQSTKGEYLTDLQHLDGETLRNFVDPKHQASPQELQTLLAIVKNRNLNPFTKEVYFIKYGNNPAQIVVSKDAFMKRAEQNPNYDGFESGVIYEDEKGELKTKKGVILPRKGTLIGGWCAVYRKDRSRPIYREVELSAYNTHKNWWQKAPGQMIEKVAIVAAVRDAFSENVGGLYTADEMEQAAPVDVTQRETQEDVKIRKIAQVEQYRQEQSQPVQSEPELVEDVAEAEEQQEVNPNFISIEQRDIIEKQINELALITGKPAETVANYYLNKYKLNDFHELLVSGFEIVTNDIQTQINNRKAN</sequence>
<dbReference type="Pfam" id="PF03837">
    <property type="entry name" value="RecT"/>
    <property type="match status" value="1"/>
</dbReference>
<organism evidence="1 2">
    <name type="scientific">Streptococcus phage CHPC1151</name>
    <dbReference type="NCBI Taxonomy" id="1913083"/>
    <lineage>
        <taxon>Viruses</taxon>
        <taxon>Duplodnaviria</taxon>
        <taxon>Heunggongvirae</taxon>
        <taxon>Uroviricota</taxon>
        <taxon>Caudoviricetes</taxon>
        <taxon>Aliceevansviridae</taxon>
        <taxon>Vansinderenvirus</taxon>
        <taxon>Vansinderenvirus CHPC1232</taxon>
    </lineage>
</organism>
<dbReference type="NCBIfam" id="TIGR01913">
    <property type="entry name" value="bet_lambda"/>
    <property type="match status" value="1"/>
</dbReference>
<accession>A0A1L2JXU7</accession>
<dbReference type="InterPro" id="IPR018330">
    <property type="entry name" value="RecT_fam"/>
</dbReference>
<evidence type="ECO:0000313" key="1">
    <source>
        <dbReference type="EMBL" id="APC45899.1"/>
    </source>
</evidence>
<dbReference type="GO" id="GO:0003677">
    <property type="term" value="F:DNA binding"/>
    <property type="evidence" value="ECO:0007669"/>
    <property type="project" value="InterPro"/>
</dbReference>
<dbReference type="Proteomes" id="UP000223410">
    <property type="component" value="Segment"/>
</dbReference>
<protein>
    <submittedName>
        <fullName evidence="1">Phenylalanyl-tRNA synthetase</fullName>
        <ecNumber evidence="1">6.1.1.20</ecNumber>
    </submittedName>
</protein>
<dbReference type="GO" id="GO:0004826">
    <property type="term" value="F:phenylalanine-tRNA ligase activity"/>
    <property type="evidence" value="ECO:0007669"/>
    <property type="project" value="UniProtKB-EC"/>
</dbReference>
<dbReference type="EMBL" id="KX879643">
    <property type="protein sequence ID" value="APC45899.1"/>
    <property type="molecule type" value="Genomic_DNA"/>
</dbReference>
<evidence type="ECO:0000313" key="2">
    <source>
        <dbReference type="Proteomes" id="UP000223410"/>
    </source>
</evidence>
<dbReference type="GO" id="GO:0006310">
    <property type="term" value="P:DNA recombination"/>
    <property type="evidence" value="ECO:0007669"/>
    <property type="project" value="InterPro"/>
</dbReference>
<proteinExistence type="predicted"/>
<keyword evidence="1" id="KW-0436">Ligase</keyword>
<dbReference type="EC" id="6.1.1.20" evidence="1"/>